<evidence type="ECO:0000313" key="6">
    <source>
        <dbReference type="EMBL" id="BAN00386.1"/>
    </source>
</evidence>
<dbReference type="InterPro" id="IPR009057">
    <property type="entry name" value="Homeodomain-like_sf"/>
</dbReference>
<dbReference type="AlphaFoldDB" id="A0A6C7E8M6"/>
<evidence type="ECO:0000256" key="4">
    <source>
        <dbReference type="PROSITE-ProRule" id="PRU00335"/>
    </source>
</evidence>
<dbReference type="OrthoDB" id="9796019at2"/>
<dbReference type="PRINTS" id="PR00455">
    <property type="entry name" value="HTHTETR"/>
</dbReference>
<dbReference type="RefSeq" id="WP_015439634.1">
    <property type="nucleotide sequence ID" value="NC_020520.1"/>
</dbReference>
<sequence length="186" mass="20608">MGRPRSQVARAKAIATATEVVLDLGIRGFSIDEVARRSGVAKTTIYRHFPDRDELLIRAVDATVVYPEAPDTGSLRGDLVEFLRLALPNFADPRANAAHQELFAAMARNPALRAVSQRVAGDRSSPLVALRRRWIDRGEIRPDITVLDMFEIVDGPFIVRSLIAPAALVDVDYDRLVDRILLQLTP</sequence>
<evidence type="ECO:0000256" key="1">
    <source>
        <dbReference type="ARBA" id="ARBA00023015"/>
    </source>
</evidence>
<dbReference type="InterPro" id="IPR011075">
    <property type="entry name" value="TetR_C"/>
</dbReference>
<dbReference type="KEGG" id="aym:YM304_00720"/>
<evidence type="ECO:0000313" key="7">
    <source>
        <dbReference type="Proteomes" id="UP000011863"/>
    </source>
</evidence>
<dbReference type="PROSITE" id="PS50977">
    <property type="entry name" value="HTH_TETR_2"/>
    <property type="match status" value="1"/>
</dbReference>
<evidence type="ECO:0000256" key="2">
    <source>
        <dbReference type="ARBA" id="ARBA00023125"/>
    </source>
</evidence>
<proteinExistence type="predicted"/>
<name>A0A6C7E8M6_ILUCY</name>
<dbReference type="SUPFAM" id="SSF46689">
    <property type="entry name" value="Homeodomain-like"/>
    <property type="match status" value="1"/>
</dbReference>
<feature type="DNA-binding region" description="H-T-H motif" evidence="4">
    <location>
        <begin position="30"/>
        <end position="49"/>
    </location>
</feature>
<reference evidence="6 7" key="1">
    <citation type="journal article" date="2013" name="Int. J. Syst. Evol. Microbiol.">
        <title>Ilumatobacter nonamiense sp. nov. and Ilumatobacter coccineum sp. nov., isolated from seashore sand.</title>
        <authorList>
            <person name="Matsumoto A."/>
            <person name="Kasai H."/>
            <person name="Matsuo Y."/>
            <person name="Shizuri Y."/>
            <person name="Ichikawa N."/>
            <person name="Fujita N."/>
            <person name="Omura S."/>
            <person name="Takahashi Y."/>
        </authorList>
    </citation>
    <scope>NUCLEOTIDE SEQUENCE [LARGE SCALE GENOMIC DNA]</scope>
    <source>
        <strain evidence="7">NBRC 103263 / KCTC 29153 / YM16-304</strain>
    </source>
</reference>
<protein>
    <submittedName>
        <fullName evidence="6">Putative TetR family transcriptional regulator</fullName>
    </submittedName>
</protein>
<keyword evidence="1" id="KW-0805">Transcription regulation</keyword>
<dbReference type="PANTHER" id="PTHR30055">
    <property type="entry name" value="HTH-TYPE TRANSCRIPTIONAL REGULATOR RUTR"/>
    <property type="match status" value="1"/>
</dbReference>
<dbReference type="InterPro" id="IPR001647">
    <property type="entry name" value="HTH_TetR"/>
</dbReference>
<dbReference type="Pfam" id="PF00440">
    <property type="entry name" value="TetR_N"/>
    <property type="match status" value="1"/>
</dbReference>
<gene>
    <name evidence="6" type="ORF">YM304_00720</name>
</gene>
<dbReference type="GO" id="GO:0000976">
    <property type="term" value="F:transcription cis-regulatory region binding"/>
    <property type="evidence" value="ECO:0007669"/>
    <property type="project" value="TreeGrafter"/>
</dbReference>
<keyword evidence="2 4" id="KW-0238">DNA-binding</keyword>
<dbReference type="PANTHER" id="PTHR30055:SF148">
    <property type="entry name" value="TETR-FAMILY TRANSCRIPTIONAL REGULATOR"/>
    <property type="match status" value="1"/>
</dbReference>
<keyword evidence="7" id="KW-1185">Reference proteome</keyword>
<dbReference type="GO" id="GO:0003700">
    <property type="term" value="F:DNA-binding transcription factor activity"/>
    <property type="evidence" value="ECO:0007669"/>
    <property type="project" value="TreeGrafter"/>
</dbReference>
<evidence type="ECO:0000259" key="5">
    <source>
        <dbReference type="PROSITE" id="PS50977"/>
    </source>
</evidence>
<keyword evidence="3" id="KW-0804">Transcription</keyword>
<dbReference type="Gene3D" id="1.10.10.60">
    <property type="entry name" value="Homeodomain-like"/>
    <property type="match status" value="1"/>
</dbReference>
<feature type="domain" description="HTH tetR-type" evidence="5">
    <location>
        <begin position="7"/>
        <end position="67"/>
    </location>
</feature>
<dbReference type="InterPro" id="IPR036271">
    <property type="entry name" value="Tet_transcr_reg_TetR-rel_C_sf"/>
</dbReference>
<dbReference type="Proteomes" id="UP000011863">
    <property type="component" value="Chromosome"/>
</dbReference>
<evidence type="ECO:0000256" key="3">
    <source>
        <dbReference type="ARBA" id="ARBA00023163"/>
    </source>
</evidence>
<dbReference type="SUPFAM" id="SSF48498">
    <property type="entry name" value="Tetracyclin repressor-like, C-terminal domain"/>
    <property type="match status" value="1"/>
</dbReference>
<organism evidence="6 7">
    <name type="scientific">Ilumatobacter coccineus (strain NBRC 103263 / KCTC 29153 / YM16-304)</name>
    <dbReference type="NCBI Taxonomy" id="1313172"/>
    <lineage>
        <taxon>Bacteria</taxon>
        <taxon>Bacillati</taxon>
        <taxon>Actinomycetota</taxon>
        <taxon>Acidimicrobiia</taxon>
        <taxon>Acidimicrobiales</taxon>
        <taxon>Ilumatobacteraceae</taxon>
        <taxon>Ilumatobacter</taxon>
    </lineage>
</organism>
<dbReference type="EMBL" id="AP012057">
    <property type="protein sequence ID" value="BAN00386.1"/>
    <property type="molecule type" value="Genomic_DNA"/>
</dbReference>
<dbReference type="Gene3D" id="1.10.357.10">
    <property type="entry name" value="Tetracycline Repressor, domain 2"/>
    <property type="match status" value="1"/>
</dbReference>
<accession>A0A6C7E8M6</accession>
<dbReference type="Pfam" id="PF16859">
    <property type="entry name" value="TetR_C_11"/>
    <property type="match status" value="1"/>
</dbReference>
<dbReference type="InterPro" id="IPR050109">
    <property type="entry name" value="HTH-type_TetR-like_transc_reg"/>
</dbReference>